<feature type="domain" description="USP" evidence="3">
    <location>
        <begin position="235"/>
        <end position="727"/>
    </location>
</feature>
<dbReference type="EMBL" id="CAJNOM010000192">
    <property type="protein sequence ID" value="CAF1206257.1"/>
    <property type="molecule type" value="Genomic_DNA"/>
</dbReference>
<accession>A0A814X3U7</accession>
<dbReference type="GO" id="GO:0016579">
    <property type="term" value="P:protein deubiquitination"/>
    <property type="evidence" value="ECO:0007669"/>
    <property type="project" value="InterPro"/>
</dbReference>
<organism evidence="5 6">
    <name type="scientific">Adineta steineri</name>
    <dbReference type="NCBI Taxonomy" id="433720"/>
    <lineage>
        <taxon>Eukaryota</taxon>
        <taxon>Metazoa</taxon>
        <taxon>Spiralia</taxon>
        <taxon>Gnathifera</taxon>
        <taxon>Rotifera</taxon>
        <taxon>Eurotatoria</taxon>
        <taxon>Bdelloidea</taxon>
        <taxon>Adinetida</taxon>
        <taxon>Adinetidae</taxon>
        <taxon>Adineta</taxon>
    </lineage>
</organism>
<evidence type="ECO:0000256" key="2">
    <source>
        <dbReference type="RuleBase" id="RU366025"/>
    </source>
</evidence>
<dbReference type="InterPro" id="IPR018200">
    <property type="entry name" value="USP_CS"/>
</dbReference>
<dbReference type="GO" id="GO:0006508">
    <property type="term" value="P:proteolysis"/>
    <property type="evidence" value="ECO:0007669"/>
    <property type="project" value="UniProtKB-KW"/>
</dbReference>
<dbReference type="PROSITE" id="PS50235">
    <property type="entry name" value="USP_3"/>
    <property type="match status" value="1"/>
</dbReference>
<dbReference type="InterPro" id="IPR001394">
    <property type="entry name" value="Peptidase_C19_UCH"/>
</dbReference>
<dbReference type="PANTHER" id="PTHR21646">
    <property type="entry name" value="UBIQUITIN CARBOXYL-TERMINAL HYDROLASE"/>
    <property type="match status" value="1"/>
</dbReference>
<dbReference type="Gene3D" id="3.90.70.10">
    <property type="entry name" value="Cysteine proteinases"/>
    <property type="match status" value="2"/>
</dbReference>
<dbReference type="PROSITE" id="PS00972">
    <property type="entry name" value="USP_1"/>
    <property type="match status" value="1"/>
</dbReference>
<evidence type="ECO:0000313" key="4">
    <source>
        <dbReference type="EMBL" id="CAF0792102.1"/>
    </source>
</evidence>
<dbReference type="EC" id="3.4.19.12" evidence="2"/>
<dbReference type="Pfam" id="PF00443">
    <property type="entry name" value="UCH"/>
    <property type="match status" value="1"/>
</dbReference>
<keyword evidence="2" id="KW-0833">Ubl conjugation pathway</keyword>
<evidence type="ECO:0000313" key="6">
    <source>
        <dbReference type="Proteomes" id="UP000663832"/>
    </source>
</evidence>
<evidence type="ECO:0000256" key="1">
    <source>
        <dbReference type="ARBA" id="ARBA00000707"/>
    </source>
</evidence>
<evidence type="ECO:0000259" key="3">
    <source>
        <dbReference type="PROSITE" id="PS50235"/>
    </source>
</evidence>
<dbReference type="InterPro" id="IPR028889">
    <property type="entry name" value="USP"/>
</dbReference>
<dbReference type="InterPro" id="IPR038765">
    <property type="entry name" value="Papain-like_cys_pep_sf"/>
</dbReference>
<keyword evidence="2" id="KW-0788">Thiol protease</keyword>
<evidence type="ECO:0000313" key="5">
    <source>
        <dbReference type="EMBL" id="CAF1206257.1"/>
    </source>
</evidence>
<protein>
    <recommendedName>
        <fullName evidence="2">Ubiquitin carboxyl-terminal hydrolase</fullName>
        <ecNumber evidence="2">3.4.19.12</ecNumber>
    </recommendedName>
</protein>
<dbReference type="PROSITE" id="PS00973">
    <property type="entry name" value="USP_2"/>
    <property type="match status" value="1"/>
</dbReference>
<dbReference type="SUPFAM" id="SSF54001">
    <property type="entry name" value="Cysteine proteinases"/>
    <property type="match status" value="1"/>
</dbReference>
<keyword evidence="2" id="KW-0645">Protease</keyword>
<proteinExistence type="inferred from homology"/>
<dbReference type="Proteomes" id="UP000663877">
    <property type="component" value="Unassembled WGS sequence"/>
</dbReference>
<comment type="similarity">
    <text evidence="2">Belongs to the peptidase C19 family.</text>
</comment>
<reference evidence="5" key="1">
    <citation type="submission" date="2021-02" db="EMBL/GenBank/DDBJ databases">
        <authorList>
            <person name="Nowell W R."/>
        </authorList>
    </citation>
    <scope>NUCLEOTIDE SEQUENCE</scope>
</reference>
<comment type="catalytic activity">
    <reaction evidence="1 2">
        <text>Thiol-dependent hydrolysis of ester, thioester, amide, peptide and isopeptide bonds formed by the C-terminal Gly of ubiquitin (a 76-residue protein attached to proteins as an intracellular targeting signal).</text>
        <dbReference type="EC" id="3.4.19.12"/>
    </reaction>
</comment>
<comment type="caution">
    <text evidence="5">The sequence shown here is derived from an EMBL/GenBank/DDBJ whole genome shotgun (WGS) entry which is preliminary data.</text>
</comment>
<keyword evidence="6" id="KW-1185">Reference proteome</keyword>
<dbReference type="AlphaFoldDB" id="A0A814X3U7"/>
<sequence>MNHSQTFVYNRYTSSRHVYNTSDYSEQRDSLSVVPKLHSTRKYVSFRVCQTNRNRENMRYISISDDKTLEQLKEEICRQLQLTMEVADFSLTRFDDKDDVWVPINDIDMHNRISNLHLPSYSIMNIEKREETNTDDQHISKIRTSNLTLKLCKQPMDKSKYVILTTDSMITIDQLKEEARKKVMATKTNYLYLWKDDNWIKFDTELDDLTLYDSEFEQYSIISFETEDDPVPGVCGLTNLGNTCFMNSALQCLSNIPEFTRKVLSFGNEMNAPIIGAYAALIKTMWSGDYVVTTPSSLLLNIRDNLPRFPRYKQQDAQEFMNYFLHLIHQEFTDESTLITNLFYGGIQSSVKCLDDCCHSETNEEQISFLPLPIENESNQYNILYLRSNGEQRFISIRTCATTLDKLVSLFIDQYEPNFSLQRIRIVRIVNNKIRKTLPLYVSLNDINIDQLTFIELPEKTVDQRYIQFLFLDRETGEPFRPPIFIVGPQWECRYRDLSQQINQIQNHFCSITDASINVVKHLYWINEYNEIRPLKSEKDTNDTFLFMDYITMEIDYQWIQKYKHLYNFDRSIDNSSLDSLLVEFFREEPINGDYYCSQCHGLRKATQKADLALPLPRVLIIQLKRFTYDTYSDRKIDTYINFPLINLDLSQYIIQNSETKTDIVALYDLVAVSNHTGTLIGGHYITYAKNDGNKRWYSFNDDRIREITDEKDIVTKNAYILVYVKQV</sequence>
<dbReference type="OrthoDB" id="292964at2759"/>
<dbReference type="GO" id="GO:0004843">
    <property type="term" value="F:cysteine-type deubiquitinase activity"/>
    <property type="evidence" value="ECO:0007669"/>
    <property type="project" value="UniProtKB-UniRule"/>
</dbReference>
<dbReference type="InterPro" id="IPR050185">
    <property type="entry name" value="Ub_carboxyl-term_hydrolase"/>
</dbReference>
<gene>
    <name evidence="4" type="ORF">BJG266_LOCUS4732</name>
    <name evidence="5" type="ORF">QVE165_LOCUS26105</name>
</gene>
<dbReference type="Proteomes" id="UP000663832">
    <property type="component" value="Unassembled WGS sequence"/>
</dbReference>
<name>A0A814X3U7_9BILA</name>
<dbReference type="EMBL" id="CAJNOI010000011">
    <property type="protein sequence ID" value="CAF0792102.1"/>
    <property type="molecule type" value="Genomic_DNA"/>
</dbReference>
<keyword evidence="2" id="KW-0378">Hydrolase</keyword>